<dbReference type="Proteomes" id="UP001234343">
    <property type="component" value="Unassembled WGS sequence"/>
</dbReference>
<dbReference type="RefSeq" id="WP_289366564.1">
    <property type="nucleotide sequence ID" value="NZ_JAUCBP010000012.1"/>
</dbReference>
<proteinExistence type="predicted"/>
<dbReference type="EMBL" id="JAUCBP010000012">
    <property type="protein sequence ID" value="MDM7861882.1"/>
    <property type="molecule type" value="Genomic_DNA"/>
</dbReference>
<organism evidence="1 2">
    <name type="scientific">Alteromonas arenosi</name>
    <dbReference type="NCBI Taxonomy" id="3055817"/>
    <lineage>
        <taxon>Bacteria</taxon>
        <taxon>Pseudomonadati</taxon>
        <taxon>Pseudomonadota</taxon>
        <taxon>Gammaproteobacteria</taxon>
        <taxon>Alteromonadales</taxon>
        <taxon>Alteromonadaceae</taxon>
        <taxon>Alteromonas/Salinimonas group</taxon>
        <taxon>Alteromonas</taxon>
    </lineage>
</organism>
<name>A0ABT7T0B6_9ALTE</name>
<gene>
    <name evidence="1" type="ORF">QTP81_14865</name>
</gene>
<evidence type="ECO:0008006" key="3">
    <source>
        <dbReference type="Google" id="ProtNLM"/>
    </source>
</evidence>
<dbReference type="InterPro" id="IPR053841">
    <property type="entry name" value="MksE"/>
</dbReference>
<accession>A0ABT7T0B6</accession>
<reference evidence="1 2" key="1">
    <citation type="submission" date="2023-06" db="EMBL/GenBank/DDBJ databases">
        <title>Alteromonas sp. ASW11-36 isolated from intertidal sand.</title>
        <authorList>
            <person name="Li Y."/>
        </authorList>
    </citation>
    <scope>NUCLEOTIDE SEQUENCE [LARGE SCALE GENOMIC DNA]</scope>
    <source>
        <strain evidence="1 2">ASW11-36</strain>
    </source>
</reference>
<comment type="caution">
    <text evidence="1">The sequence shown here is derived from an EMBL/GenBank/DDBJ whole genome shotgun (WGS) entry which is preliminary data.</text>
</comment>
<evidence type="ECO:0000313" key="1">
    <source>
        <dbReference type="EMBL" id="MDM7861882.1"/>
    </source>
</evidence>
<evidence type="ECO:0000313" key="2">
    <source>
        <dbReference type="Proteomes" id="UP001234343"/>
    </source>
</evidence>
<dbReference type="Pfam" id="PF21980">
    <property type="entry name" value="MksE"/>
    <property type="match status" value="1"/>
</dbReference>
<protein>
    <recommendedName>
        <fullName evidence="3">DUF4194 domain-containing protein</fullName>
    </recommendedName>
</protein>
<keyword evidence="2" id="KW-1185">Reference proteome</keyword>
<sequence length="211" mass="23878">MMNQQGRVLTQLLQGQFICQISDEEAWRYLKNSANRDALEPHLNLLNRTLTSTADGDVFFVGYTALGEDERKILGQQFQEVSSSLRPLVDWLLLVQQAQGSDVPVTMGTPIRLTELQTIIEDTPAFAEQLEKISRYRLFGSTSTQVDGQIKQVFKRLTDLGYLLKPNPEKQIFIATGKIDYLYEVLRFIDETESLSLAEQAQMASEQGSLL</sequence>